<dbReference type="Gene3D" id="3.40.50.880">
    <property type="match status" value="1"/>
</dbReference>
<dbReference type="InterPro" id="IPR029062">
    <property type="entry name" value="Class_I_gatase-like"/>
</dbReference>
<evidence type="ECO:0000259" key="1">
    <source>
        <dbReference type="Pfam" id="PF00117"/>
    </source>
</evidence>
<name>A0A839AIL1_9HYPH</name>
<dbReference type="PANTHER" id="PTHR42695">
    <property type="entry name" value="GLUTAMINE AMIDOTRANSFERASE YLR126C-RELATED"/>
    <property type="match status" value="1"/>
</dbReference>
<dbReference type="SUPFAM" id="SSF52317">
    <property type="entry name" value="Class I glutamine amidotransferase-like"/>
    <property type="match status" value="1"/>
</dbReference>
<keyword evidence="3" id="KW-1185">Reference proteome</keyword>
<dbReference type="GO" id="GO:0005829">
    <property type="term" value="C:cytosol"/>
    <property type="evidence" value="ECO:0007669"/>
    <property type="project" value="TreeGrafter"/>
</dbReference>
<keyword evidence="2" id="KW-0378">Hydrolase</keyword>
<evidence type="ECO:0000313" key="3">
    <source>
        <dbReference type="Proteomes" id="UP000541109"/>
    </source>
</evidence>
<dbReference type="EMBL" id="JACFXV010000064">
    <property type="protein sequence ID" value="MBA5778762.1"/>
    <property type="molecule type" value="Genomic_DNA"/>
</dbReference>
<dbReference type="Proteomes" id="UP000541109">
    <property type="component" value="Unassembled WGS sequence"/>
</dbReference>
<dbReference type="PROSITE" id="PS51273">
    <property type="entry name" value="GATASE_TYPE_1"/>
    <property type="match status" value="1"/>
</dbReference>
<dbReference type="RefSeq" id="WP_182167395.1">
    <property type="nucleotide sequence ID" value="NZ_JACFXV010000064.1"/>
</dbReference>
<feature type="domain" description="Glutamine amidotransferase" evidence="1">
    <location>
        <begin position="76"/>
        <end position="195"/>
    </location>
</feature>
<dbReference type="InterPro" id="IPR017926">
    <property type="entry name" value="GATASE"/>
</dbReference>
<dbReference type="Pfam" id="PF00117">
    <property type="entry name" value="GATase"/>
    <property type="match status" value="1"/>
</dbReference>
<protein>
    <submittedName>
        <fullName evidence="2">Gamma-glutamyl-gamma-aminobutyrate hydrolase family protein</fullName>
    </submittedName>
</protein>
<accession>A0A839AIL1</accession>
<organism evidence="2 3">
    <name type="scientific">Stappia albiluteola</name>
    <dbReference type="NCBI Taxonomy" id="2758565"/>
    <lineage>
        <taxon>Bacteria</taxon>
        <taxon>Pseudomonadati</taxon>
        <taxon>Pseudomonadota</taxon>
        <taxon>Alphaproteobacteria</taxon>
        <taxon>Hyphomicrobiales</taxon>
        <taxon>Stappiaceae</taxon>
        <taxon>Stappia</taxon>
    </lineage>
</organism>
<sequence length="253" mass="27771">MTASSTASFTLGILETGRVPDPLSGKYEPYPAMFRELLAETGATFRTYAILDGDIPSDPSECDAWLITGSKFGVYDGFDWIEKLKEFVRKAHEARRPIVGICFGHQLIAEALGGKVEKSDKGWGVGLHSWHLTGKADWMEGAGEDFALQVSHQDQVVKLPEGAKVLASSDFCPNALLAYDDWAVSFQGHPEFSAGFSEDLIRMRRGTVLPEDFADKALAHVHDREDSGKVAHWITVFLKKALAAKKASEAERA</sequence>
<dbReference type="InterPro" id="IPR044992">
    <property type="entry name" value="ChyE-like"/>
</dbReference>
<dbReference type="GO" id="GO:0016787">
    <property type="term" value="F:hydrolase activity"/>
    <property type="evidence" value="ECO:0007669"/>
    <property type="project" value="UniProtKB-KW"/>
</dbReference>
<reference evidence="2 3" key="1">
    <citation type="submission" date="2020-07" db="EMBL/GenBank/DDBJ databases">
        <title>Stappia sp., F7233, whole genome shotgun sequencing project.</title>
        <authorList>
            <person name="Jiang S."/>
            <person name="Liu Z.W."/>
            <person name="Du Z.J."/>
        </authorList>
    </citation>
    <scope>NUCLEOTIDE SEQUENCE [LARGE SCALE GENOMIC DNA]</scope>
    <source>
        <strain evidence="2 3">F7233</strain>
    </source>
</reference>
<proteinExistence type="predicted"/>
<comment type="caution">
    <text evidence="2">The sequence shown here is derived from an EMBL/GenBank/DDBJ whole genome shotgun (WGS) entry which is preliminary data.</text>
</comment>
<dbReference type="PANTHER" id="PTHR42695:SF5">
    <property type="entry name" value="GLUTAMINE AMIDOTRANSFERASE YLR126C-RELATED"/>
    <property type="match status" value="1"/>
</dbReference>
<gene>
    <name evidence="2" type="ORF">H2509_16680</name>
</gene>
<dbReference type="CDD" id="cd01741">
    <property type="entry name" value="GATase1_1"/>
    <property type="match status" value="1"/>
</dbReference>
<dbReference type="AlphaFoldDB" id="A0A839AIL1"/>
<evidence type="ECO:0000313" key="2">
    <source>
        <dbReference type="EMBL" id="MBA5778762.1"/>
    </source>
</evidence>